<evidence type="ECO:0000313" key="2">
    <source>
        <dbReference type="Proteomes" id="UP000092631"/>
    </source>
</evidence>
<dbReference type="InterPro" id="IPR050458">
    <property type="entry name" value="LolB"/>
</dbReference>
<dbReference type="GeneID" id="82185812"/>
<dbReference type="KEGG" id="bcae:A4V03_01525"/>
<dbReference type="PANTHER" id="PTHR30634:SF14">
    <property type="match status" value="1"/>
</dbReference>
<sequence length="773" mass="87307">MAIHLLGIRHHGPGSCRNVLNYLQELQPDLILVEGPAEAEALLACVGNPQMVPPVALLAYQPDEPQRAVFYPFAEFSPEWQAMRYAVQNGVPLRFFDLPLVYSMALRKQEELKASEELTESVDEQTDPTEKETIEMEAAEMEVAEETVTAAEEKKEESIGDPFDWLARAAGCTDGESWWEMMIEHRKESEDIFQAVKEAVTALREELSGQTSARDLLREAWMRKMIRAAQKENFERIAVVCGAWHVPALEDMPKVKEDNALLKGLPKVKIECTWIPWTYNRLALRSGYGAGIESPGWYHYLWHHPEDDGTLWISRIASLLRQKNMDISVAHVIETVRLAQATAALRNLPYPSLNEYNEAVTTVMGFGDDILLQIIREELIISNRLGSVPDNVPKVPLLVDVEKTQKSLRVPFTAEIKELILDLRKPNDLERSIFFHRLQLLGIDWAIHGEIDGKGTFKEQWTLYHKPEQIIDIIERAIWGNTVMEATQKYLQATMEEICHIPELTALLNGVLPADLPALVETMTVRLDALSAASTDILEMMEAIPGLVNIVRYGNVRNLDFSKVGSMLEAMVARILAGGVLVCINIDEEAASGLLDKLVATDYALSILNREELNRMWRNFICQIRLSANVHPLLSGYATRLLNDKGEITMEEMQDTLSYYSSVGNSPADMAYWFEGFLRSSGSVLLLDDRLWNLVNTWVCAQEQETFMELLPILRRTFSEFTSAERRKLGEKARHAGTATARPLAGTEDLNLDREEAARVIPVIRQLLGLETK</sequence>
<dbReference type="RefSeq" id="WP_065537685.1">
    <property type="nucleotide sequence ID" value="NZ_CAPDLJ010000001.1"/>
</dbReference>
<evidence type="ECO:0000313" key="1">
    <source>
        <dbReference type="EMBL" id="ANU56410.1"/>
    </source>
</evidence>
<name>A0A1C7GXX2_9BACE</name>
<dbReference type="InterPro" id="IPR043737">
    <property type="entry name" value="DUF5682"/>
</dbReference>
<reference evidence="2" key="1">
    <citation type="submission" date="2016-04" db="EMBL/GenBank/DDBJ databases">
        <title>Complete Genome Sequences of Twelve Strains of a Stable Defined Moderately Diverse Mouse Microbiota 2 (sDMDMm2).</title>
        <authorList>
            <person name="Uchimura Y."/>
            <person name="Wyss M."/>
            <person name="Brugiroux S."/>
            <person name="Limenitakis J.P."/>
            <person name="Stecher B."/>
            <person name="McCoy K.D."/>
            <person name="Macpherson A.J."/>
        </authorList>
    </citation>
    <scope>NUCLEOTIDE SEQUENCE [LARGE SCALE GENOMIC DNA]</scope>
    <source>
        <strain evidence="2">I48</strain>
    </source>
</reference>
<protein>
    <submittedName>
        <fullName evidence="1">Uncharacterized protein</fullName>
    </submittedName>
</protein>
<dbReference type="OrthoDB" id="9768066at2"/>
<keyword evidence="2" id="KW-1185">Reference proteome</keyword>
<organism evidence="1 2">
    <name type="scientific">Bacteroides caecimuris</name>
    <dbReference type="NCBI Taxonomy" id="1796613"/>
    <lineage>
        <taxon>Bacteria</taxon>
        <taxon>Pseudomonadati</taxon>
        <taxon>Bacteroidota</taxon>
        <taxon>Bacteroidia</taxon>
        <taxon>Bacteroidales</taxon>
        <taxon>Bacteroidaceae</taxon>
        <taxon>Bacteroides</taxon>
    </lineage>
</organism>
<dbReference type="Proteomes" id="UP000092631">
    <property type="component" value="Chromosome"/>
</dbReference>
<dbReference type="AlphaFoldDB" id="A0A1C7GXX2"/>
<dbReference type="EMBL" id="CP015401">
    <property type="protein sequence ID" value="ANU56410.1"/>
    <property type="molecule type" value="Genomic_DNA"/>
</dbReference>
<dbReference type="Pfam" id="PF18934">
    <property type="entry name" value="DUF5682"/>
    <property type="match status" value="1"/>
</dbReference>
<proteinExistence type="predicted"/>
<dbReference type="PANTHER" id="PTHR30634">
    <property type="entry name" value="OUTER MEMBRANE LOLAB LIPOPROTEIN INSERTION APPARATUS"/>
    <property type="match status" value="1"/>
</dbReference>
<accession>A0A1C7GXX2</accession>
<gene>
    <name evidence="1" type="ORF">A4V03_01525</name>
</gene>